<comment type="subcellular location">
    <subcellularLocation>
        <location evidence="1">Cell membrane</location>
        <topology evidence="1">Multi-pass membrane protein</topology>
    </subcellularLocation>
</comment>
<feature type="transmembrane region" description="Helical" evidence="6">
    <location>
        <begin position="435"/>
        <end position="458"/>
    </location>
</feature>
<dbReference type="AlphaFoldDB" id="A0AAV3IXC5"/>
<dbReference type="EMBL" id="ASWL01000004">
    <property type="protein sequence ID" value="EOU20255.1"/>
    <property type="molecule type" value="Genomic_DNA"/>
</dbReference>
<evidence type="ECO:0000256" key="6">
    <source>
        <dbReference type="SAM" id="Phobius"/>
    </source>
</evidence>
<evidence type="ECO:0000256" key="5">
    <source>
        <dbReference type="ARBA" id="ARBA00023136"/>
    </source>
</evidence>
<feature type="transmembrane region" description="Helical" evidence="6">
    <location>
        <begin position="314"/>
        <end position="335"/>
    </location>
</feature>
<feature type="transmembrane region" description="Helical" evidence="6">
    <location>
        <begin position="87"/>
        <end position="108"/>
    </location>
</feature>
<evidence type="ECO:0000256" key="1">
    <source>
        <dbReference type="ARBA" id="ARBA00004651"/>
    </source>
</evidence>
<keyword evidence="3 6" id="KW-0812">Transmembrane</keyword>
<organism evidence="8 10">
    <name type="scientific">Enterococcus avium ATCC 14025</name>
    <dbReference type="NCBI Taxonomy" id="1140002"/>
    <lineage>
        <taxon>Bacteria</taxon>
        <taxon>Bacillati</taxon>
        <taxon>Bacillota</taxon>
        <taxon>Bacilli</taxon>
        <taxon>Lactobacillales</taxon>
        <taxon>Enterococcaceae</taxon>
        <taxon>Enterococcus</taxon>
    </lineage>
</organism>
<protein>
    <recommendedName>
        <fullName evidence="11">Polysaccharide biosynthesis protein C-terminal domain-containing protein</fullName>
    </recommendedName>
</protein>
<gene>
    <name evidence="8" type="ORF">I570_02702</name>
    <name evidence="7" type="ORF">OMU_03229</name>
</gene>
<dbReference type="InterPro" id="IPR050833">
    <property type="entry name" value="Poly_Biosynth_Transport"/>
</dbReference>
<reference evidence="7 9" key="1">
    <citation type="submission" date="2013-03" db="EMBL/GenBank/DDBJ databases">
        <title>The Genome Sequence of Enterococcus avium ATCC_14025 (Illumina only assembly).</title>
        <authorList>
            <consortium name="The Broad Institute Genomics Platform"/>
            <consortium name="The Broad Institute Genome Sequencing Center for Infectious Disease"/>
            <person name="Earl A."/>
            <person name="Russ C."/>
            <person name="Gilmore M."/>
            <person name="Surin D."/>
            <person name="Walker B."/>
            <person name="Young S."/>
            <person name="Zeng Q."/>
            <person name="Gargeya S."/>
            <person name="Fitzgerald M."/>
            <person name="Haas B."/>
            <person name="Abouelleil A."/>
            <person name="Allen A.W."/>
            <person name="Alvarado L."/>
            <person name="Arachchi H.M."/>
            <person name="Berlin A.M."/>
            <person name="Chapman S.B."/>
            <person name="Gainer-Dewar J."/>
            <person name="Goldberg J."/>
            <person name="Griggs A."/>
            <person name="Gujja S."/>
            <person name="Hansen M."/>
            <person name="Howarth C."/>
            <person name="Imamovic A."/>
            <person name="Ireland A."/>
            <person name="Larimer J."/>
            <person name="McCowan C."/>
            <person name="Murphy C."/>
            <person name="Pearson M."/>
            <person name="Poon T.W."/>
            <person name="Priest M."/>
            <person name="Roberts A."/>
            <person name="Saif S."/>
            <person name="Shea T."/>
            <person name="Sisk P."/>
            <person name="Sykes S."/>
            <person name="Wortman J."/>
            <person name="Nusbaum C."/>
            <person name="Birren B."/>
        </authorList>
    </citation>
    <scope>NUCLEOTIDE SEQUENCE [LARGE SCALE GENOMIC DNA]</scope>
    <source>
        <strain evidence="7 9">ATCC 14025</strain>
    </source>
</reference>
<dbReference type="PANTHER" id="PTHR30250:SF26">
    <property type="entry name" value="PSMA PROTEIN"/>
    <property type="match status" value="1"/>
</dbReference>
<keyword evidence="2" id="KW-1003">Cell membrane</keyword>
<feature type="transmembrane region" description="Helical" evidence="6">
    <location>
        <begin position="164"/>
        <end position="182"/>
    </location>
</feature>
<evidence type="ECO:0000313" key="8">
    <source>
        <dbReference type="EMBL" id="EOU20255.1"/>
    </source>
</evidence>
<dbReference type="RefSeq" id="WP_016181035.1">
    <property type="nucleotide sequence ID" value="NZ_KE136365.1"/>
</dbReference>
<dbReference type="Proteomes" id="UP000014104">
    <property type="component" value="Unassembled WGS sequence"/>
</dbReference>
<dbReference type="InterPro" id="IPR002797">
    <property type="entry name" value="Polysacc_synth"/>
</dbReference>
<dbReference type="Proteomes" id="UP000014107">
    <property type="component" value="Unassembled WGS sequence"/>
</dbReference>
<evidence type="ECO:0000313" key="7">
    <source>
        <dbReference type="EMBL" id="EOT42306.1"/>
    </source>
</evidence>
<accession>A0AAV3IXC5</accession>
<keyword evidence="4 6" id="KW-1133">Transmembrane helix</keyword>
<dbReference type="GO" id="GO:0005886">
    <property type="term" value="C:plasma membrane"/>
    <property type="evidence" value="ECO:0007669"/>
    <property type="project" value="UniProtKB-SubCell"/>
</dbReference>
<evidence type="ECO:0000256" key="4">
    <source>
        <dbReference type="ARBA" id="ARBA00022989"/>
    </source>
</evidence>
<feature type="transmembrane region" description="Helical" evidence="6">
    <location>
        <begin position="12"/>
        <end position="31"/>
    </location>
</feature>
<dbReference type="EMBL" id="AHYV01000032">
    <property type="protein sequence ID" value="EOT42306.1"/>
    <property type="molecule type" value="Genomic_DNA"/>
</dbReference>
<feature type="transmembrane region" description="Helical" evidence="6">
    <location>
        <begin position="128"/>
        <end position="152"/>
    </location>
</feature>
<keyword evidence="5 6" id="KW-0472">Membrane</keyword>
<evidence type="ECO:0000313" key="9">
    <source>
        <dbReference type="Proteomes" id="UP000014104"/>
    </source>
</evidence>
<feature type="transmembrane region" description="Helical" evidence="6">
    <location>
        <begin position="378"/>
        <end position="398"/>
    </location>
</feature>
<comment type="caution">
    <text evidence="8">The sequence shown here is derived from an EMBL/GenBank/DDBJ whole genome shotgun (WGS) entry which is preliminary data.</text>
</comment>
<reference evidence="8 10" key="2">
    <citation type="submission" date="2013-03" db="EMBL/GenBank/DDBJ databases">
        <title>The Genome Sequence of Enterococcus avium ATCC_14025 (PacBio/Illumina hybrid assembly).</title>
        <authorList>
            <consortium name="The Broad Institute Genomics Platform"/>
            <consortium name="The Broad Institute Genome Sequencing Center for Infectious Disease"/>
            <person name="Earl A."/>
            <person name="Russ C."/>
            <person name="Gilmore M."/>
            <person name="Surin D."/>
            <person name="Walker B."/>
            <person name="Young S."/>
            <person name="Zeng Q."/>
            <person name="Gargeya S."/>
            <person name="Fitzgerald M."/>
            <person name="Haas B."/>
            <person name="Abouelleil A."/>
            <person name="Allen A.W."/>
            <person name="Alvarado L."/>
            <person name="Arachchi H.M."/>
            <person name="Berlin A.M."/>
            <person name="Chapman S.B."/>
            <person name="Gainer-Dewar J."/>
            <person name="Goldberg J."/>
            <person name="Griggs A."/>
            <person name="Gujja S."/>
            <person name="Hansen M."/>
            <person name="Howarth C."/>
            <person name="Imamovic A."/>
            <person name="Ireland A."/>
            <person name="Larimer J."/>
            <person name="McCowan C."/>
            <person name="Murphy C."/>
            <person name="Pearson M."/>
            <person name="Poon T.W."/>
            <person name="Priest M."/>
            <person name="Roberts A."/>
            <person name="Saif S."/>
            <person name="Shea T."/>
            <person name="Sisk P."/>
            <person name="Sykes S."/>
            <person name="Wortman J."/>
            <person name="Nusbaum C."/>
            <person name="Birren B."/>
        </authorList>
    </citation>
    <scope>NUCLEOTIDE SEQUENCE [LARGE SCALE GENOMIC DNA]</scope>
    <source>
        <strain evidence="8 10">ATCC 14025</strain>
    </source>
</reference>
<feature type="transmembrane region" description="Helical" evidence="6">
    <location>
        <begin position="188"/>
        <end position="207"/>
    </location>
</feature>
<evidence type="ECO:0000313" key="10">
    <source>
        <dbReference type="Proteomes" id="UP000014107"/>
    </source>
</evidence>
<feature type="transmembrane region" description="Helical" evidence="6">
    <location>
        <begin position="43"/>
        <end position="66"/>
    </location>
</feature>
<evidence type="ECO:0000256" key="3">
    <source>
        <dbReference type="ARBA" id="ARBA00022692"/>
    </source>
</evidence>
<proteinExistence type="predicted"/>
<evidence type="ECO:0000256" key="2">
    <source>
        <dbReference type="ARBA" id="ARBA00022475"/>
    </source>
</evidence>
<dbReference type="PANTHER" id="PTHR30250">
    <property type="entry name" value="PST FAMILY PREDICTED COLANIC ACID TRANSPORTER"/>
    <property type="match status" value="1"/>
</dbReference>
<feature type="transmembrane region" description="Helical" evidence="6">
    <location>
        <begin position="464"/>
        <end position="488"/>
    </location>
</feature>
<sequence>MNKSSERKFAVVLSYTNIILKNLIVFLYTPFLLKYLGQSEYGIYQMTNSVIMGLSVLSMGFSGSYVRFYMKFKNAKDKKSINNLNGMYLILFVGIALLSLIIGSILVINTKRFFGASFTEEQVQQTQLLMGILVLNIAITFPSTVFDCNILANEKLKFQQGRQVAQTIAVPIISIPLIIFGAGAEAIVITQTITTIILLIMNINFAVTKLNMRFSFKKIPLDLLKEVSIFSFFIFLSQVIDLVNNNVPSFIVGMFLGAKDVAVYSVASQIKNLFFMLSVGLSGVYVPHINELVSSGTTKNKLLHLMIKVGRLQLILLTFILGGFIAIGKFFIVTWAGEENIQAYYLLILMVLPVLVPLSQNVGIEIQRAMNRHYFRSIVYSIFALINVGITVFSVINFGILGSISGYIIATVCANGIAMNWYYQKKMGLDMGFFWKSIVNVFIPFIIATTIVFTISNIIGNINIVTFVLLGLIYSVIYIVLYLCISATDFELSNIKKMINYVKR</sequence>
<name>A0AAV3IXC5_ENTAV</name>
<dbReference type="Pfam" id="PF01943">
    <property type="entry name" value="Polysacc_synt"/>
    <property type="match status" value="1"/>
</dbReference>
<feature type="transmembrane region" description="Helical" evidence="6">
    <location>
        <begin position="404"/>
        <end position="423"/>
    </location>
</feature>
<evidence type="ECO:0008006" key="11">
    <source>
        <dbReference type="Google" id="ProtNLM"/>
    </source>
</evidence>
<feature type="transmembrane region" description="Helical" evidence="6">
    <location>
        <begin position="341"/>
        <end position="358"/>
    </location>
</feature>
<keyword evidence="9" id="KW-1185">Reference proteome</keyword>